<evidence type="ECO:0000313" key="1">
    <source>
        <dbReference type="EMBL" id="AXY76821.1"/>
    </source>
</evidence>
<proteinExistence type="predicted"/>
<organism evidence="1 2">
    <name type="scientific">Paraflavitalea soli</name>
    <dbReference type="NCBI Taxonomy" id="2315862"/>
    <lineage>
        <taxon>Bacteria</taxon>
        <taxon>Pseudomonadati</taxon>
        <taxon>Bacteroidota</taxon>
        <taxon>Chitinophagia</taxon>
        <taxon>Chitinophagales</taxon>
        <taxon>Chitinophagaceae</taxon>
        <taxon>Paraflavitalea</taxon>
    </lineage>
</organism>
<dbReference type="EMBL" id="CP032157">
    <property type="protein sequence ID" value="AXY76821.1"/>
    <property type="molecule type" value="Genomic_DNA"/>
</dbReference>
<dbReference type="Proteomes" id="UP000263900">
    <property type="component" value="Chromosome"/>
</dbReference>
<evidence type="ECO:0000313" key="2">
    <source>
        <dbReference type="Proteomes" id="UP000263900"/>
    </source>
</evidence>
<reference evidence="1 2" key="1">
    <citation type="submission" date="2018-09" db="EMBL/GenBank/DDBJ databases">
        <title>Genome sequencing of strain 6GH32-13.</title>
        <authorList>
            <person name="Weon H.-Y."/>
            <person name="Heo J."/>
            <person name="Kwon S.-W."/>
        </authorList>
    </citation>
    <scope>NUCLEOTIDE SEQUENCE [LARGE SCALE GENOMIC DNA]</scope>
    <source>
        <strain evidence="1 2">5GH32-13</strain>
    </source>
</reference>
<gene>
    <name evidence="1" type="ORF">D3H65_23740</name>
</gene>
<dbReference type="AlphaFoldDB" id="A0A3B7N3N1"/>
<keyword evidence="2" id="KW-1185">Reference proteome</keyword>
<accession>A0A3B7N3N1</accession>
<dbReference type="KEGG" id="pseg:D3H65_23740"/>
<sequence length="73" mass="8274">MGVEKGLADILGYPVNGKFQEDINNQGEQMGKGTEVRFWVENHSNNGKWQYIYRLQPLPQGSFITPNLTNGTF</sequence>
<name>A0A3B7N3N1_9BACT</name>
<protein>
    <submittedName>
        <fullName evidence="1">Uncharacterized protein</fullName>
    </submittedName>
</protein>